<evidence type="ECO:0000313" key="7">
    <source>
        <dbReference type="EMBL" id="RKX70625.1"/>
    </source>
</evidence>
<name>A0A660SIH2_UNCW3</name>
<accession>A0A660SIH2</accession>
<dbReference type="EMBL" id="QNBE01000032">
    <property type="protein sequence ID" value="RKX70625.1"/>
    <property type="molecule type" value="Genomic_DNA"/>
</dbReference>
<evidence type="ECO:0008006" key="9">
    <source>
        <dbReference type="Google" id="ProtNLM"/>
    </source>
</evidence>
<dbReference type="Pfam" id="PF03279">
    <property type="entry name" value="Lip_A_acyltrans"/>
    <property type="match status" value="1"/>
</dbReference>
<keyword evidence="5" id="KW-0472">Membrane</keyword>
<reference evidence="7 8" key="1">
    <citation type="submission" date="2018-06" db="EMBL/GenBank/DDBJ databases">
        <title>Extensive metabolic versatility and redundancy in microbially diverse, dynamic hydrothermal sediments.</title>
        <authorList>
            <person name="Dombrowski N."/>
            <person name="Teske A."/>
            <person name="Baker B.J."/>
        </authorList>
    </citation>
    <scope>NUCLEOTIDE SEQUENCE [LARGE SCALE GENOMIC DNA]</scope>
    <source>
        <strain evidence="7">B36_G15</strain>
    </source>
</reference>
<evidence type="ECO:0000256" key="3">
    <source>
        <dbReference type="ARBA" id="ARBA00022519"/>
    </source>
</evidence>
<dbReference type="Proteomes" id="UP000268469">
    <property type="component" value="Unassembled WGS sequence"/>
</dbReference>
<dbReference type="GO" id="GO:0009247">
    <property type="term" value="P:glycolipid biosynthetic process"/>
    <property type="evidence" value="ECO:0007669"/>
    <property type="project" value="UniProtKB-ARBA"/>
</dbReference>
<evidence type="ECO:0000313" key="8">
    <source>
        <dbReference type="Proteomes" id="UP000268469"/>
    </source>
</evidence>
<dbReference type="CDD" id="cd07984">
    <property type="entry name" value="LPLAT_LABLAT-like"/>
    <property type="match status" value="1"/>
</dbReference>
<dbReference type="InterPro" id="IPR004960">
    <property type="entry name" value="LipA_acyltrans"/>
</dbReference>
<dbReference type="PANTHER" id="PTHR30606">
    <property type="entry name" value="LIPID A BIOSYNTHESIS LAUROYL ACYLTRANSFERASE"/>
    <property type="match status" value="1"/>
</dbReference>
<evidence type="ECO:0000256" key="1">
    <source>
        <dbReference type="ARBA" id="ARBA00004533"/>
    </source>
</evidence>
<sequence length="277" mass="32918">MYYLMRFAETVVPLIPSSFHDAIAQVLAILFYYLRIRQRMAVEKNLRHILHDRPVKEWMIKRLIWRTYRKFALCFLDTTRIPFFQNKDLDRIFEDQATENLQRALSYQRGAILISLHLGNWDLAGVLLGHLGFPIVAVTERLEERYLNFFKKRRERTGIETILTNETMKLIRALKKNKVVVLVADRDITGKGKVVSFFNGKRKIPLGPIKLARRFKVPVVFGYLPLHDTARYLGRIEPPVFLGEDLTENLKMMVGWFERVIRRYPDQWFVFEDEWIE</sequence>
<dbReference type="GO" id="GO:0016746">
    <property type="term" value="F:acyltransferase activity"/>
    <property type="evidence" value="ECO:0007669"/>
    <property type="project" value="UniProtKB-KW"/>
</dbReference>
<keyword evidence="4" id="KW-0808">Transferase</keyword>
<evidence type="ECO:0000256" key="5">
    <source>
        <dbReference type="ARBA" id="ARBA00023136"/>
    </source>
</evidence>
<gene>
    <name evidence="7" type="ORF">DRP53_04310</name>
</gene>
<evidence type="ECO:0000256" key="6">
    <source>
        <dbReference type="ARBA" id="ARBA00023315"/>
    </source>
</evidence>
<comment type="subcellular location">
    <subcellularLocation>
        <location evidence="1">Cell inner membrane</location>
    </subcellularLocation>
</comment>
<keyword evidence="6" id="KW-0012">Acyltransferase</keyword>
<dbReference type="GO" id="GO:0005886">
    <property type="term" value="C:plasma membrane"/>
    <property type="evidence" value="ECO:0007669"/>
    <property type="project" value="UniProtKB-SubCell"/>
</dbReference>
<organism evidence="7 8">
    <name type="scientific">candidate division WOR-3 bacterium</name>
    <dbReference type="NCBI Taxonomy" id="2052148"/>
    <lineage>
        <taxon>Bacteria</taxon>
        <taxon>Bacteria division WOR-3</taxon>
    </lineage>
</organism>
<keyword evidence="2" id="KW-1003">Cell membrane</keyword>
<evidence type="ECO:0000256" key="2">
    <source>
        <dbReference type="ARBA" id="ARBA00022475"/>
    </source>
</evidence>
<proteinExistence type="predicted"/>
<evidence type="ECO:0000256" key="4">
    <source>
        <dbReference type="ARBA" id="ARBA00022679"/>
    </source>
</evidence>
<dbReference type="AlphaFoldDB" id="A0A660SIH2"/>
<dbReference type="PANTHER" id="PTHR30606:SF10">
    <property type="entry name" value="PHOSPHATIDYLINOSITOL MANNOSIDE ACYLTRANSFERASE"/>
    <property type="match status" value="1"/>
</dbReference>
<keyword evidence="3" id="KW-0997">Cell inner membrane</keyword>
<comment type="caution">
    <text evidence="7">The sequence shown here is derived from an EMBL/GenBank/DDBJ whole genome shotgun (WGS) entry which is preliminary data.</text>
</comment>
<protein>
    <recommendedName>
        <fullName evidence="9">Lysophospholipid acyltransferase family protein</fullName>
    </recommendedName>
</protein>